<sequence>MVGFGIMDNTIMIHAGELIDEHLGLVLGLSTMASAAAGQVVSDFSGVLFGGTLEAAASKLGLRHPELSDKQRQMSTVKLLGTAGSAIGVLCGCLLGMLNIFFLDLRKVERQKKHAELQTICKTFAVDGPAQFQAERCTLYIRDSEDRFLWTFAKRWQLSDAQLSEFKSFTEEKNYSDGAIASALAELHFKASEIAHLVRKSHEVSPDEFRKYLEQQLERPTKIKLRAGGTKKYVVDAKKLLNVPVVYSDPRFEATHKNTGSGTRASSVLVCPILSKRSGEVLGVLEVINKEPKQSEKPIFTEVDERLALMMCSHVANIVDTICDDDSQLLEFLG</sequence>
<dbReference type="AlphaFoldDB" id="A0A812JSU1"/>
<dbReference type="EMBL" id="CAJNIZ010002612">
    <property type="protein sequence ID" value="CAE7212709.1"/>
    <property type="molecule type" value="Genomic_DNA"/>
</dbReference>
<evidence type="ECO:0000313" key="7">
    <source>
        <dbReference type="EMBL" id="CAE7212709.1"/>
    </source>
</evidence>
<dbReference type="SUPFAM" id="SSF55781">
    <property type="entry name" value="GAF domain-like"/>
    <property type="match status" value="1"/>
</dbReference>
<reference evidence="7" key="1">
    <citation type="submission" date="2021-02" db="EMBL/GenBank/DDBJ databases">
        <authorList>
            <person name="Dougan E. K."/>
            <person name="Rhodes N."/>
            <person name="Thang M."/>
            <person name="Chan C."/>
        </authorList>
    </citation>
    <scope>NUCLEOTIDE SEQUENCE</scope>
</reference>
<keyword evidence="8" id="KW-1185">Reference proteome</keyword>
<dbReference type="Proteomes" id="UP000649617">
    <property type="component" value="Unassembled WGS sequence"/>
</dbReference>
<feature type="domain" description="GAF" evidence="6">
    <location>
        <begin position="116"/>
        <end position="334"/>
    </location>
</feature>
<evidence type="ECO:0000256" key="5">
    <source>
        <dbReference type="SAM" id="Phobius"/>
    </source>
</evidence>
<comment type="subcellular location">
    <subcellularLocation>
        <location evidence="1">Membrane</location>
        <topology evidence="1">Multi-pass membrane protein</topology>
    </subcellularLocation>
</comment>
<name>A0A812JSU1_SYMPI</name>
<evidence type="ECO:0000256" key="3">
    <source>
        <dbReference type="ARBA" id="ARBA00022989"/>
    </source>
</evidence>
<keyword evidence="2 5" id="KW-0812">Transmembrane</keyword>
<dbReference type="OrthoDB" id="436698at2759"/>
<keyword evidence="3 5" id="KW-1133">Transmembrane helix</keyword>
<comment type="caution">
    <text evidence="7">The sequence shown here is derived from an EMBL/GenBank/DDBJ whole genome shotgun (WGS) entry which is preliminary data.</text>
</comment>
<evidence type="ECO:0000256" key="1">
    <source>
        <dbReference type="ARBA" id="ARBA00004141"/>
    </source>
</evidence>
<evidence type="ECO:0000313" key="8">
    <source>
        <dbReference type="Proteomes" id="UP000649617"/>
    </source>
</evidence>
<dbReference type="GO" id="GO:0005739">
    <property type="term" value="C:mitochondrion"/>
    <property type="evidence" value="ECO:0007669"/>
    <property type="project" value="TreeGrafter"/>
</dbReference>
<dbReference type="GO" id="GO:0016020">
    <property type="term" value="C:membrane"/>
    <property type="evidence" value="ECO:0007669"/>
    <property type="project" value="UniProtKB-SubCell"/>
</dbReference>
<proteinExistence type="predicted"/>
<evidence type="ECO:0000259" key="6">
    <source>
        <dbReference type="SMART" id="SM00065"/>
    </source>
</evidence>
<dbReference type="SMART" id="SM00065">
    <property type="entry name" value="GAF"/>
    <property type="match status" value="1"/>
</dbReference>
<dbReference type="PANTHER" id="PTHR21706">
    <property type="entry name" value="TRANSMEMBRANE PROTEIN 65"/>
    <property type="match status" value="1"/>
</dbReference>
<dbReference type="InterPro" id="IPR019537">
    <property type="entry name" value="TMEM65"/>
</dbReference>
<evidence type="ECO:0000256" key="4">
    <source>
        <dbReference type="ARBA" id="ARBA00023136"/>
    </source>
</evidence>
<dbReference type="Pfam" id="PF01590">
    <property type="entry name" value="GAF"/>
    <property type="match status" value="1"/>
</dbReference>
<dbReference type="InterPro" id="IPR003018">
    <property type="entry name" value="GAF"/>
</dbReference>
<dbReference type="PANTHER" id="PTHR21706:SF15">
    <property type="entry name" value="TRANSMEMBRANE PROTEIN 65"/>
    <property type="match status" value="1"/>
</dbReference>
<evidence type="ECO:0000256" key="2">
    <source>
        <dbReference type="ARBA" id="ARBA00022692"/>
    </source>
</evidence>
<feature type="transmembrane region" description="Helical" evidence="5">
    <location>
        <begin position="79"/>
        <end position="103"/>
    </location>
</feature>
<protein>
    <submittedName>
        <fullName evidence="7">Tmem65 protein</fullName>
    </submittedName>
</protein>
<accession>A0A812JSU1</accession>
<keyword evidence="4 5" id="KW-0472">Membrane</keyword>
<dbReference type="Gene3D" id="3.30.450.40">
    <property type="match status" value="1"/>
</dbReference>
<gene>
    <name evidence="7" type="primary">tmem65</name>
    <name evidence="7" type="ORF">SPIL2461_LOCUS2401</name>
</gene>
<organism evidence="7 8">
    <name type="scientific">Symbiodinium pilosum</name>
    <name type="common">Dinoflagellate</name>
    <dbReference type="NCBI Taxonomy" id="2952"/>
    <lineage>
        <taxon>Eukaryota</taxon>
        <taxon>Sar</taxon>
        <taxon>Alveolata</taxon>
        <taxon>Dinophyceae</taxon>
        <taxon>Suessiales</taxon>
        <taxon>Symbiodiniaceae</taxon>
        <taxon>Symbiodinium</taxon>
    </lineage>
</organism>
<dbReference type="Pfam" id="PF10507">
    <property type="entry name" value="TMEM65"/>
    <property type="match status" value="1"/>
</dbReference>
<dbReference type="InterPro" id="IPR029016">
    <property type="entry name" value="GAF-like_dom_sf"/>
</dbReference>